<accession>A0A0E0F7W3</accession>
<organism evidence="1">
    <name type="scientific">Oryza meridionalis</name>
    <dbReference type="NCBI Taxonomy" id="40149"/>
    <lineage>
        <taxon>Eukaryota</taxon>
        <taxon>Viridiplantae</taxon>
        <taxon>Streptophyta</taxon>
        <taxon>Embryophyta</taxon>
        <taxon>Tracheophyta</taxon>
        <taxon>Spermatophyta</taxon>
        <taxon>Magnoliopsida</taxon>
        <taxon>Liliopsida</taxon>
        <taxon>Poales</taxon>
        <taxon>Poaceae</taxon>
        <taxon>BOP clade</taxon>
        <taxon>Oryzoideae</taxon>
        <taxon>Oryzeae</taxon>
        <taxon>Oryzinae</taxon>
        <taxon>Oryza</taxon>
    </lineage>
</organism>
<dbReference type="HOGENOM" id="CLU_2065225_0_0_1"/>
<dbReference type="AlphaFoldDB" id="A0A0E0F7W3"/>
<reference evidence="1" key="2">
    <citation type="submission" date="2018-05" db="EMBL/GenBank/DDBJ databases">
        <title>OmerRS3 (Oryza meridionalis Reference Sequence Version 3).</title>
        <authorList>
            <person name="Zhang J."/>
            <person name="Kudrna D."/>
            <person name="Lee S."/>
            <person name="Talag J."/>
            <person name="Welchert J."/>
            <person name="Wing R.A."/>
        </authorList>
    </citation>
    <scope>NUCLEOTIDE SEQUENCE [LARGE SCALE GENOMIC DNA]</scope>
    <source>
        <strain evidence="1">cv. OR44</strain>
    </source>
</reference>
<dbReference type="Gramene" id="OMERI11G17030.1">
    <property type="protein sequence ID" value="OMERI11G17030.1"/>
    <property type="gene ID" value="OMERI11G17030"/>
</dbReference>
<protein>
    <submittedName>
        <fullName evidence="1">Uncharacterized protein</fullName>
    </submittedName>
</protein>
<reference evidence="1" key="1">
    <citation type="submission" date="2015-04" db="UniProtKB">
        <authorList>
            <consortium name="EnsemblPlants"/>
        </authorList>
    </citation>
    <scope>IDENTIFICATION</scope>
</reference>
<dbReference type="EnsemblPlants" id="OMERI11G17030.1">
    <property type="protein sequence ID" value="OMERI11G17030.1"/>
    <property type="gene ID" value="OMERI11G17030"/>
</dbReference>
<proteinExistence type="predicted"/>
<keyword evidence="2" id="KW-1185">Reference proteome</keyword>
<sequence>MNNDNNITTYRKILASYLKLTAINIKIIVFTIINQSRDQRDQCLGWYLVDNSKGKRDRQQERLDLTSALGKQGVVDTETQAAAAHIEKLQVRATINDGRQFISADADADAAKSEAPQLL</sequence>
<evidence type="ECO:0000313" key="2">
    <source>
        <dbReference type="Proteomes" id="UP000008021"/>
    </source>
</evidence>
<evidence type="ECO:0000313" key="1">
    <source>
        <dbReference type="EnsemblPlants" id="OMERI11G17030.1"/>
    </source>
</evidence>
<dbReference type="Proteomes" id="UP000008021">
    <property type="component" value="Chromosome 11"/>
</dbReference>
<name>A0A0E0F7W3_9ORYZ</name>